<protein>
    <submittedName>
        <fullName evidence="2">Uncharacterized protein</fullName>
    </submittedName>
</protein>
<evidence type="ECO:0000256" key="1">
    <source>
        <dbReference type="SAM" id="Phobius"/>
    </source>
</evidence>
<keyword evidence="1" id="KW-0812">Transmembrane</keyword>
<accession>U5VY23</accession>
<keyword evidence="3" id="KW-1185">Reference proteome</keyword>
<dbReference type="HOGENOM" id="CLU_068054_0_0_11"/>
<feature type="transmembrane region" description="Helical" evidence="1">
    <location>
        <begin position="204"/>
        <end position="229"/>
    </location>
</feature>
<reference evidence="2 3" key="1">
    <citation type="journal article" date="2014" name="J. Biotechnol.">
        <title>Complete genome sequence of the actinobacterium Actinoplanes friuliensis HAG 010964, producer of the lipopeptide antibiotic friulimycin.</title>
        <authorList>
            <person name="Ruckert C."/>
            <person name="Szczepanowski R."/>
            <person name="Albersmeier A."/>
            <person name="Goesmann A."/>
            <person name="Fischer N."/>
            <person name="Steinkamper A."/>
            <person name="Puhler A."/>
            <person name="Biener R."/>
            <person name="Schwartz D."/>
            <person name="Kalinowski J."/>
        </authorList>
    </citation>
    <scope>NUCLEOTIDE SEQUENCE [LARGE SCALE GENOMIC DNA]</scope>
    <source>
        <strain evidence="2 3">DSM 7358</strain>
    </source>
</reference>
<dbReference type="AlphaFoldDB" id="U5VY23"/>
<keyword evidence="1" id="KW-1133">Transmembrane helix</keyword>
<dbReference type="STRING" id="1246995.AFR_11555"/>
<dbReference type="RefSeq" id="WP_023360609.1">
    <property type="nucleotide sequence ID" value="NC_022657.1"/>
</dbReference>
<dbReference type="EMBL" id="CP006272">
    <property type="protein sequence ID" value="AGZ40600.1"/>
    <property type="molecule type" value="Genomic_DNA"/>
</dbReference>
<name>U5VY23_9ACTN</name>
<organism evidence="2 3">
    <name type="scientific">Actinoplanes friuliensis DSM 7358</name>
    <dbReference type="NCBI Taxonomy" id="1246995"/>
    <lineage>
        <taxon>Bacteria</taxon>
        <taxon>Bacillati</taxon>
        <taxon>Actinomycetota</taxon>
        <taxon>Actinomycetes</taxon>
        <taxon>Micromonosporales</taxon>
        <taxon>Micromonosporaceae</taxon>
        <taxon>Actinoplanes</taxon>
    </lineage>
</organism>
<feature type="transmembrane region" description="Helical" evidence="1">
    <location>
        <begin position="64"/>
        <end position="87"/>
    </location>
</feature>
<gene>
    <name evidence="2" type="ORF">AFR_11555</name>
</gene>
<keyword evidence="1" id="KW-0472">Membrane</keyword>
<feature type="transmembrane region" description="Helical" evidence="1">
    <location>
        <begin position="241"/>
        <end position="262"/>
    </location>
</feature>
<dbReference type="Proteomes" id="UP000017746">
    <property type="component" value="Chromosome"/>
</dbReference>
<dbReference type="KEGG" id="afs:AFR_11555"/>
<dbReference type="PATRIC" id="fig|1246995.3.peg.2355"/>
<sequence length="340" mass="35330">MQEPFSSAVLLAAYPARLRRRHGAELITTMAEVAGPAGPTRAERRHFVLDGLRERFRLPPQRPLAVVAAVLALLIGGALGAAAGSWAGMWAYPTVPALGPIAARALGSDATMEARPAQLRLWSDTLGTLGPGVDPVEAVGRARERLSAAGWQTDAVEVSGGTDGIHFRRAEFRAEKSGVGLELTAYYDDSSLVQLGAWSQRPPVYAPLVLGGMALGLLAGWLSAAALAYRISGAHRRRASAVTAGAGLALLLLPAGSLYLSLVRYLPQGRDAGVTDLVHRALAASPISAQADSLNLGLSWTDSPYLNKVLVIAGLAAVLAAAILARPGRGSEQPAGPQPA</sequence>
<dbReference type="OrthoDB" id="3292270at2"/>
<evidence type="ECO:0000313" key="3">
    <source>
        <dbReference type="Proteomes" id="UP000017746"/>
    </source>
</evidence>
<feature type="transmembrane region" description="Helical" evidence="1">
    <location>
        <begin position="305"/>
        <end position="325"/>
    </location>
</feature>
<proteinExistence type="predicted"/>
<evidence type="ECO:0000313" key="2">
    <source>
        <dbReference type="EMBL" id="AGZ40600.1"/>
    </source>
</evidence>